<evidence type="ECO:0008006" key="6">
    <source>
        <dbReference type="Google" id="ProtNLM"/>
    </source>
</evidence>
<evidence type="ECO:0000313" key="5">
    <source>
        <dbReference type="Proteomes" id="UP000177169"/>
    </source>
</evidence>
<feature type="domain" description="Glycosyl transferase family 1" evidence="2">
    <location>
        <begin position="189"/>
        <end position="353"/>
    </location>
</feature>
<dbReference type="Pfam" id="PF13439">
    <property type="entry name" value="Glyco_transf_4"/>
    <property type="match status" value="1"/>
</dbReference>
<name>A0A1F7YZY7_9BACT</name>
<evidence type="ECO:0000259" key="3">
    <source>
        <dbReference type="Pfam" id="PF13439"/>
    </source>
</evidence>
<comment type="caution">
    <text evidence="4">The sequence shown here is derived from an EMBL/GenBank/DDBJ whole genome shotgun (WGS) entry which is preliminary data.</text>
</comment>
<dbReference type="AlphaFoldDB" id="A0A1F7YZY7"/>
<dbReference type="GO" id="GO:0016757">
    <property type="term" value="F:glycosyltransferase activity"/>
    <property type="evidence" value="ECO:0007669"/>
    <property type="project" value="InterPro"/>
</dbReference>
<organism evidence="4 5">
    <name type="scientific">Candidatus Woesebacteria bacterium RIFCSPHIGHO2_02_FULL_39_13</name>
    <dbReference type="NCBI Taxonomy" id="1802505"/>
    <lineage>
        <taxon>Bacteria</taxon>
        <taxon>Candidatus Woeseibacteriota</taxon>
    </lineage>
</organism>
<dbReference type="InterPro" id="IPR001296">
    <property type="entry name" value="Glyco_trans_1"/>
</dbReference>
<dbReference type="InterPro" id="IPR028098">
    <property type="entry name" value="Glyco_trans_4-like_N"/>
</dbReference>
<dbReference type="CDD" id="cd03801">
    <property type="entry name" value="GT4_PimA-like"/>
    <property type="match status" value="1"/>
</dbReference>
<dbReference type="EMBL" id="MGGR01000027">
    <property type="protein sequence ID" value="OGM32902.1"/>
    <property type="molecule type" value="Genomic_DNA"/>
</dbReference>
<keyword evidence="1" id="KW-0808">Transferase</keyword>
<feature type="domain" description="Glycosyltransferase subfamily 4-like N-terminal" evidence="3">
    <location>
        <begin position="17"/>
        <end position="182"/>
    </location>
</feature>
<dbReference type="Proteomes" id="UP000177169">
    <property type="component" value="Unassembled WGS sequence"/>
</dbReference>
<dbReference type="PANTHER" id="PTHR46401">
    <property type="entry name" value="GLYCOSYLTRANSFERASE WBBK-RELATED"/>
    <property type="match status" value="1"/>
</dbReference>
<sequence>MNILVFSWRGPRHPHAGGAEYVTQKHAKAWVKAGHDVTLFTSHFRGAKIKETIDDVQVIRKGSEVFGVQIAAFTWYLVGKHKQFDLVIDQFHGIPFFTPLYVRTRKLAFIHEVAKEVWKYNPWPKPFNLLPYIVGTFFEPFIFKVIYKKIQFMTVSESTKVDLSGWSIPKRNITVIHNGMDSTYALKKMPEKSIKKTVTYLGALSEDKGVFDTVYAFSEIIRKDEDWQLWIVGKSSVDIDRRLKELVNNLNIKNKVKLWGFVSDKRKFELLAQSSYLINPSIREGWGLVNIEANSVGVPVIGYNVPGMRDSVIDGKTGVLVESGNYRLIAENVLKLFKDQSVYETYSANCRKWAAKFSWEKSTKESLDLIESL</sequence>
<accession>A0A1F7YZY7</accession>
<gene>
    <name evidence="4" type="ORF">A3D01_04990</name>
</gene>
<reference evidence="4 5" key="1">
    <citation type="journal article" date="2016" name="Nat. Commun.">
        <title>Thousands of microbial genomes shed light on interconnected biogeochemical processes in an aquifer system.</title>
        <authorList>
            <person name="Anantharaman K."/>
            <person name="Brown C.T."/>
            <person name="Hug L.A."/>
            <person name="Sharon I."/>
            <person name="Castelle C.J."/>
            <person name="Probst A.J."/>
            <person name="Thomas B.C."/>
            <person name="Singh A."/>
            <person name="Wilkins M.J."/>
            <person name="Karaoz U."/>
            <person name="Brodie E.L."/>
            <person name="Williams K.H."/>
            <person name="Hubbard S.S."/>
            <person name="Banfield J.F."/>
        </authorList>
    </citation>
    <scope>NUCLEOTIDE SEQUENCE [LARGE SCALE GENOMIC DNA]</scope>
</reference>
<dbReference type="STRING" id="1802505.A3D01_04990"/>
<dbReference type="PANTHER" id="PTHR46401:SF2">
    <property type="entry name" value="GLYCOSYLTRANSFERASE WBBK-RELATED"/>
    <property type="match status" value="1"/>
</dbReference>
<evidence type="ECO:0000256" key="1">
    <source>
        <dbReference type="ARBA" id="ARBA00022679"/>
    </source>
</evidence>
<evidence type="ECO:0000259" key="2">
    <source>
        <dbReference type="Pfam" id="PF00534"/>
    </source>
</evidence>
<evidence type="ECO:0000313" key="4">
    <source>
        <dbReference type="EMBL" id="OGM32902.1"/>
    </source>
</evidence>
<dbReference type="Pfam" id="PF00534">
    <property type="entry name" value="Glycos_transf_1"/>
    <property type="match status" value="1"/>
</dbReference>
<protein>
    <recommendedName>
        <fullName evidence="6">Glycosyl transferase family 1 domain-containing protein</fullName>
    </recommendedName>
</protein>
<dbReference type="SUPFAM" id="SSF53756">
    <property type="entry name" value="UDP-Glycosyltransferase/glycogen phosphorylase"/>
    <property type="match status" value="1"/>
</dbReference>
<dbReference type="Gene3D" id="3.40.50.2000">
    <property type="entry name" value="Glycogen Phosphorylase B"/>
    <property type="match status" value="2"/>
</dbReference>
<proteinExistence type="predicted"/>